<feature type="region of interest" description="Disordered" evidence="2">
    <location>
        <begin position="145"/>
        <end position="167"/>
    </location>
</feature>
<evidence type="ECO:0000256" key="3">
    <source>
        <dbReference type="SAM" id="SignalP"/>
    </source>
</evidence>
<dbReference type="GO" id="GO:0005112">
    <property type="term" value="F:Notch binding"/>
    <property type="evidence" value="ECO:0007669"/>
    <property type="project" value="TreeGrafter"/>
</dbReference>
<dbReference type="PANTHER" id="PTHR24044:SF417">
    <property type="entry name" value="WEARY, ISOFORM B"/>
    <property type="match status" value="1"/>
</dbReference>
<dbReference type="EMBL" id="JAIWYP010000010">
    <property type="protein sequence ID" value="KAH3749530.1"/>
    <property type="molecule type" value="Genomic_DNA"/>
</dbReference>
<dbReference type="PROSITE" id="PS01186">
    <property type="entry name" value="EGF_2"/>
    <property type="match status" value="2"/>
</dbReference>
<feature type="region of interest" description="Disordered" evidence="2">
    <location>
        <begin position="194"/>
        <end position="242"/>
    </location>
</feature>
<feature type="domain" description="EGF-like" evidence="4">
    <location>
        <begin position="105"/>
        <end position="138"/>
    </location>
</feature>
<organism evidence="5 6">
    <name type="scientific">Dreissena polymorpha</name>
    <name type="common">Zebra mussel</name>
    <name type="synonym">Mytilus polymorpha</name>
    <dbReference type="NCBI Taxonomy" id="45954"/>
    <lineage>
        <taxon>Eukaryota</taxon>
        <taxon>Metazoa</taxon>
        <taxon>Spiralia</taxon>
        <taxon>Lophotrochozoa</taxon>
        <taxon>Mollusca</taxon>
        <taxon>Bivalvia</taxon>
        <taxon>Autobranchia</taxon>
        <taxon>Heteroconchia</taxon>
        <taxon>Euheterodonta</taxon>
        <taxon>Imparidentia</taxon>
        <taxon>Neoheterodontei</taxon>
        <taxon>Myida</taxon>
        <taxon>Dreissenoidea</taxon>
        <taxon>Dreissenidae</taxon>
        <taxon>Dreissena</taxon>
    </lineage>
</organism>
<dbReference type="Gene3D" id="2.10.25.10">
    <property type="entry name" value="Laminin"/>
    <property type="match status" value="3"/>
</dbReference>
<sequence length="405" mass="43840">MPLSALVLFALTVRVVDGFIFFDIKFTCDCQNGGTCAVFQHCICPEGFDGWLCEHKKSQAIEATCDSIPCQNFGQCTQTHDWRHVECHCRFGFKGNTCQTHVCESDHPCRRGSCERDGTPPKYFHCACPDSYTGEHCETLIPTTTTTETPIPTTTLPTSTPQTTTNPLPTLTIAQTTAVPETTTIANSTLSSTISLTSPTSTEGAEMSTTTTLTTATGAPTTPVSEYTTTTNSTLTPPTTTLVTTPLFTTTTTLPPTTTSVMTSSASHLLPQMHTCFKYGIVHDIASSLVSSHPNASTCEETGTRKSAEAFVLNSCKVGEPSTWNIGLNVMENCLQIPHYTPVFSIHGNHYNSSESVAAIFLECLYNPDGIKIAIQHCDTPPTIEHVTGKMDNTITDPTTYYTIQ</sequence>
<reference evidence="5" key="1">
    <citation type="journal article" date="2019" name="bioRxiv">
        <title>The Genome of the Zebra Mussel, Dreissena polymorpha: A Resource for Invasive Species Research.</title>
        <authorList>
            <person name="McCartney M.A."/>
            <person name="Auch B."/>
            <person name="Kono T."/>
            <person name="Mallez S."/>
            <person name="Zhang Y."/>
            <person name="Obille A."/>
            <person name="Becker A."/>
            <person name="Abrahante J.E."/>
            <person name="Garbe J."/>
            <person name="Badalamenti J.P."/>
            <person name="Herman A."/>
            <person name="Mangelson H."/>
            <person name="Liachko I."/>
            <person name="Sullivan S."/>
            <person name="Sone E.D."/>
            <person name="Koren S."/>
            <person name="Silverstein K.A.T."/>
            <person name="Beckman K.B."/>
            <person name="Gohl D.M."/>
        </authorList>
    </citation>
    <scope>NUCLEOTIDE SEQUENCE</scope>
    <source>
        <strain evidence="5">Duluth1</strain>
        <tissue evidence="5">Whole animal</tissue>
    </source>
</reference>
<evidence type="ECO:0000313" key="6">
    <source>
        <dbReference type="Proteomes" id="UP000828390"/>
    </source>
</evidence>
<reference evidence="5" key="2">
    <citation type="submission" date="2020-11" db="EMBL/GenBank/DDBJ databases">
        <authorList>
            <person name="McCartney M.A."/>
            <person name="Auch B."/>
            <person name="Kono T."/>
            <person name="Mallez S."/>
            <person name="Becker A."/>
            <person name="Gohl D.M."/>
            <person name="Silverstein K.A.T."/>
            <person name="Koren S."/>
            <person name="Bechman K.B."/>
            <person name="Herman A."/>
            <person name="Abrahante J.E."/>
            <person name="Garbe J."/>
        </authorList>
    </citation>
    <scope>NUCLEOTIDE SEQUENCE</scope>
    <source>
        <strain evidence="5">Duluth1</strain>
        <tissue evidence="5">Whole animal</tissue>
    </source>
</reference>
<comment type="caution">
    <text evidence="5">The sequence shown here is derived from an EMBL/GenBank/DDBJ whole genome shotgun (WGS) entry which is preliminary data.</text>
</comment>
<evidence type="ECO:0000256" key="1">
    <source>
        <dbReference type="PROSITE-ProRule" id="PRU00076"/>
    </source>
</evidence>
<dbReference type="PROSITE" id="PS50026">
    <property type="entry name" value="EGF_3"/>
    <property type="match status" value="3"/>
</dbReference>
<keyword evidence="3" id="KW-0732">Signal</keyword>
<dbReference type="InterPro" id="IPR050906">
    <property type="entry name" value="Notch_signaling"/>
</dbReference>
<feature type="domain" description="EGF-like" evidence="4">
    <location>
        <begin position="61"/>
        <end position="99"/>
    </location>
</feature>
<dbReference type="PANTHER" id="PTHR24044">
    <property type="entry name" value="NOTCH LIGAND FAMILY MEMBER"/>
    <property type="match status" value="1"/>
</dbReference>
<dbReference type="SMART" id="SM00181">
    <property type="entry name" value="EGF"/>
    <property type="match status" value="3"/>
</dbReference>
<dbReference type="AlphaFoldDB" id="A0A9D4I606"/>
<feature type="disulfide bond" evidence="1">
    <location>
        <begin position="44"/>
        <end position="53"/>
    </location>
</feature>
<accession>A0A9D4I606</accession>
<comment type="caution">
    <text evidence="1">Lacks conserved residue(s) required for the propagation of feature annotation.</text>
</comment>
<feature type="disulfide bond" evidence="1">
    <location>
        <begin position="89"/>
        <end position="98"/>
    </location>
</feature>
<evidence type="ECO:0000256" key="2">
    <source>
        <dbReference type="SAM" id="MobiDB-lite"/>
    </source>
</evidence>
<feature type="disulfide bond" evidence="1">
    <location>
        <begin position="128"/>
        <end position="137"/>
    </location>
</feature>
<feature type="chain" id="PRO_5039711008" description="EGF-like domain-containing protein" evidence="3">
    <location>
        <begin position="19"/>
        <end position="405"/>
    </location>
</feature>
<keyword evidence="1" id="KW-0245">EGF-like domain</keyword>
<dbReference type="SUPFAM" id="SSF57196">
    <property type="entry name" value="EGF/Laminin"/>
    <property type="match status" value="3"/>
</dbReference>
<feature type="disulfide bond" evidence="1">
    <location>
        <begin position="70"/>
        <end position="87"/>
    </location>
</feature>
<dbReference type="PROSITE" id="PS00022">
    <property type="entry name" value="EGF_1"/>
    <property type="match status" value="3"/>
</dbReference>
<feature type="domain" description="EGF-like" evidence="4">
    <location>
        <begin position="24"/>
        <end position="54"/>
    </location>
</feature>
<keyword evidence="1" id="KW-1015">Disulfide bond</keyword>
<protein>
    <recommendedName>
        <fullName evidence="4">EGF-like domain-containing protein</fullName>
    </recommendedName>
</protein>
<keyword evidence="6" id="KW-1185">Reference proteome</keyword>
<dbReference type="InterPro" id="IPR000742">
    <property type="entry name" value="EGF"/>
</dbReference>
<name>A0A9D4I606_DREPO</name>
<proteinExistence type="predicted"/>
<gene>
    <name evidence="5" type="ORF">DPMN_184028</name>
</gene>
<evidence type="ECO:0000313" key="5">
    <source>
        <dbReference type="EMBL" id="KAH3749530.1"/>
    </source>
</evidence>
<dbReference type="Proteomes" id="UP000828390">
    <property type="component" value="Unassembled WGS sequence"/>
</dbReference>
<feature type="signal peptide" evidence="3">
    <location>
        <begin position="1"/>
        <end position="18"/>
    </location>
</feature>
<evidence type="ECO:0000259" key="4">
    <source>
        <dbReference type="PROSITE" id="PS50026"/>
    </source>
</evidence>